<dbReference type="InterPro" id="IPR036866">
    <property type="entry name" value="RibonucZ/Hydroxyglut_hydro"/>
</dbReference>
<dbReference type="GO" id="GO:0004521">
    <property type="term" value="F:RNA endonuclease activity"/>
    <property type="evidence" value="ECO:0007669"/>
    <property type="project" value="TreeGrafter"/>
</dbReference>
<dbReference type="Gene3D" id="3.40.50.10890">
    <property type="match status" value="1"/>
</dbReference>
<dbReference type="Pfam" id="PF00753">
    <property type="entry name" value="Lactamase_B"/>
    <property type="match status" value="1"/>
</dbReference>
<dbReference type="InterPro" id="IPR001279">
    <property type="entry name" value="Metallo-B-lactamas"/>
</dbReference>
<accession>A0A8H2JNC7</accession>
<dbReference type="Proteomes" id="UP000307702">
    <property type="component" value="Unassembled WGS sequence"/>
</dbReference>
<dbReference type="SMART" id="SM01027">
    <property type="entry name" value="Beta-Casp"/>
    <property type="match status" value="1"/>
</dbReference>
<evidence type="ECO:0000313" key="5">
    <source>
        <dbReference type="Proteomes" id="UP000307702"/>
    </source>
</evidence>
<dbReference type="SMART" id="SM00849">
    <property type="entry name" value="Lactamase_B"/>
    <property type="match status" value="1"/>
</dbReference>
<keyword evidence="5" id="KW-1185">Reference proteome</keyword>
<dbReference type="InterPro" id="IPR011108">
    <property type="entry name" value="RMMBL"/>
</dbReference>
<comment type="caution">
    <text evidence="4">The sequence shown here is derived from an EMBL/GenBank/DDBJ whole genome shotgun (WGS) entry which is preliminary data.</text>
</comment>
<reference evidence="4 5" key="1">
    <citation type="submission" date="2019-05" db="EMBL/GenBank/DDBJ databases">
        <title>Colwellia ponticola sp. nov., isolated from seawater.</title>
        <authorList>
            <person name="Yoon J.-H."/>
        </authorList>
    </citation>
    <scope>NUCLEOTIDE SEQUENCE [LARGE SCALE GENOMIC DNA]</scope>
    <source>
        <strain evidence="4 5">OISW-25</strain>
    </source>
</reference>
<dbReference type="RefSeq" id="WP_138621194.1">
    <property type="nucleotide sequence ID" value="NZ_SZVP01000003.1"/>
</dbReference>
<dbReference type="AlphaFoldDB" id="A0A8H2JNC7"/>
<dbReference type="OrthoDB" id="9803916at2"/>
<gene>
    <name evidence="4" type="ORF">FCS21_05385</name>
</gene>
<dbReference type="PROSITE" id="PS51257">
    <property type="entry name" value="PROKAR_LIPOPROTEIN"/>
    <property type="match status" value="1"/>
</dbReference>
<proteinExistence type="predicted"/>
<evidence type="ECO:0000259" key="2">
    <source>
        <dbReference type="SMART" id="SM00849"/>
    </source>
</evidence>
<dbReference type="Pfam" id="PF10996">
    <property type="entry name" value="Beta-Casp"/>
    <property type="match status" value="1"/>
</dbReference>
<dbReference type="PANTHER" id="PTHR11203">
    <property type="entry name" value="CLEAVAGE AND POLYADENYLATION SPECIFICITY FACTOR FAMILY MEMBER"/>
    <property type="match status" value="1"/>
</dbReference>
<dbReference type="Gene3D" id="3.60.15.10">
    <property type="entry name" value="Ribonuclease Z/Hydroxyacylglutathione hydrolase-like"/>
    <property type="match status" value="1"/>
</dbReference>
<feature type="domain" description="Metallo-beta-lactamase" evidence="2">
    <location>
        <begin position="13"/>
        <end position="257"/>
    </location>
</feature>
<dbReference type="InterPro" id="IPR022712">
    <property type="entry name" value="Beta_Casp"/>
</dbReference>
<dbReference type="GO" id="GO:0016787">
    <property type="term" value="F:hydrolase activity"/>
    <property type="evidence" value="ECO:0007669"/>
    <property type="project" value="UniProtKB-KW"/>
</dbReference>
<name>A0A8H2JNC7_9GAMM</name>
<dbReference type="EMBL" id="SZVP01000003">
    <property type="protein sequence ID" value="TMM46395.1"/>
    <property type="molecule type" value="Genomic_DNA"/>
</dbReference>
<feature type="domain" description="Beta-Casp" evidence="3">
    <location>
        <begin position="262"/>
        <end position="398"/>
    </location>
</feature>
<protein>
    <submittedName>
        <fullName evidence="4">MBL fold metallo-hydrolase</fullName>
    </submittedName>
</protein>
<evidence type="ECO:0000313" key="4">
    <source>
        <dbReference type="EMBL" id="TMM46395.1"/>
    </source>
</evidence>
<dbReference type="PANTHER" id="PTHR11203:SF37">
    <property type="entry name" value="INTEGRATOR COMPLEX SUBUNIT 11"/>
    <property type="match status" value="1"/>
</dbReference>
<keyword evidence="1 4" id="KW-0378">Hydrolase</keyword>
<organism evidence="4 5">
    <name type="scientific">Colwellia ponticola</name>
    <dbReference type="NCBI Taxonomy" id="2304625"/>
    <lineage>
        <taxon>Bacteria</taxon>
        <taxon>Pseudomonadati</taxon>
        <taxon>Pseudomonadota</taxon>
        <taxon>Gammaproteobacteria</taxon>
        <taxon>Alteromonadales</taxon>
        <taxon>Colwelliaceae</taxon>
        <taxon>Colwellia</taxon>
    </lineage>
</organism>
<evidence type="ECO:0000259" key="3">
    <source>
        <dbReference type="SMART" id="SM01027"/>
    </source>
</evidence>
<evidence type="ECO:0000256" key="1">
    <source>
        <dbReference type="ARBA" id="ARBA00022801"/>
    </source>
</evidence>
<dbReference type="InterPro" id="IPR050698">
    <property type="entry name" value="MBL"/>
</dbReference>
<dbReference type="Pfam" id="PF07521">
    <property type="entry name" value="RMMBL"/>
    <property type="match status" value="1"/>
</dbReference>
<dbReference type="CDD" id="cd16295">
    <property type="entry name" value="TTHA0252-CPSF-like_MBL-fold"/>
    <property type="match status" value="1"/>
</dbReference>
<dbReference type="SUPFAM" id="SSF56281">
    <property type="entry name" value="Metallo-hydrolase/oxidoreductase"/>
    <property type="match status" value="1"/>
</dbReference>
<sequence length="488" mass="54072">MRIQHHGAVNGVTGSCHQLHIDNHNSVLIDCGLFQGTEKDHTNNDDIEANLAIDFDISTVKALIVTHCHIDHVGRIPYLLAAGFKGPIYATIATAALLPLVIEDALKVGVTRNQSIIQACLKLLNNQLVGVEYKKWQPVNSLSTQLSSQVKTKSTAKIKFQVAGHILGSAYVEIELTTPTANNTKTKKHRVVFSGDLGAPYAPLLPAPKSPYRADTLVIESTYGDKNHQSRKSRTKNLKNIIEKAVKDNGVVLIPAFSIGRTQELLYELENIIHHQKKQHKNSFWQNIDIIVDSPMAAKFTEQYNNFKELWDNEAKKTLSAGRHPLSFEQLYTVNSHQEHIQTVDYLAQRNKPAIVIAASGMCSGGRIVNYLKQFLPDQTADILFVGYQAQGTLGRDIQKYAPKHNLAKSKAGGYVYIDGKKITIAATAHIISGYSAHADQQGLINFVKRMRIKPTHILIVHGDEAAKAILKKQYQQLLPNALIEIGL</sequence>